<dbReference type="RefSeq" id="WP_059081648.1">
    <property type="nucleotide sequence ID" value="NZ_BCMM01000021.1"/>
</dbReference>
<proteinExistence type="predicted"/>
<protein>
    <submittedName>
        <fullName evidence="2">Uncharacterized protein</fullName>
    </submittedName>
</protein>
<reference evidence="3" key="1">
    <citation type="submission" date="2015-11" db="EMBL/GenBank/DDBJ databases">
        <authorList>
            <consortium name="Cross-ministerial Strategic Innovation Promotion Program (SIP) consortium"/>
            <person name="Tomihama T."/>
            <person name="Ikenaga M."/>
            <person name="Sakai M."/>
            <person name="Okubo T."/>
            <person name="Ikeda S."/>
        </authorList>
    </citation>
    <scope>NUCLEOTIDE SEQUENCE [LARGE SCALE GENOMIC DNA]</scope>
    <source>
        <strain evidence="3">S58</strain>
    </source>
</reference>
<dbReference type="EMBL" id="BCMM01000021">
    <property type="protein sequence ID" value="GAQ64108.1"/>
    <property type="molecule type" value="Genomic_DNA"/>
</dbReference>
<reference evidence="3" key="3">
    <citation type="submission" date="2016-02" db="EMBL/GenBank/DDBJ databases">
        <title>Draft genome of pathogenic Streptomyces sp. in Japan.</title>
        <authorList>
            <person name="Tomihama T."/>
            <person name="Ikenaga M."/>
            <person name="Sakai M."/>
            <person name="Okubo T."/>
            <person name="Ikeda S."/>
        </authorList>
    </citation>
    <scope>NUCLEOTIDE SEQUENCE [LARGE SCALE GENOMIC DNA]</scope>
    <source>
        <strain evidence="3">S58</strain>
    </source>
</reference>
<comment type="caution">
    <text evidence="2">The sequence shown here is derived from an EMBL/GenBank/DDBJ whole genome shotgun (WGS) entry which is preliminary data.</text>
</comment>
<organism evidence="2 3">
    <name type="scientific">Streptomyces scabiei</name>
    <dbReference type="NCBI Taxonomy" id="1930"/>
    <lineage>
        <taxon>Bacteria</taxon>
        <taxon>Bacillati</taxon>
        <taxon>Actinomycetota</taxon>
        <taxon>Actinomycetes</taxon>
        <taxon>Kitasatosporales</taxon>
        <taxon>Streptomycetaceae</taxon>
        <taxon>Streptomyces</taxon>
    </lineage>
</organism>
<dbReference type="AlphaFoldDB" id="A0A100JR34"/>
<feature type="compositionally biased region" description="Low complexity" evidence="1">
    <location>
        <begin position="1"/>
        <end position="13"/>
    </location>
</feature>
<sequence length="215" mass="22202">MQQATQPAAPTAPVEVRDPEPPGATLLEAHAVAGRIIPQLATFPRDIDLKRELGGEYSVQIYWSSDYSGVAAFAAWADQPWHMTPTESGEAVYAEARAVVDNVAVWAWTILTKKEAATAEQLLTAPRVTAPAAACDAEPAPAPVPLGDSPVAQAQPDLYAQSTARYVASLGGSVVALVPAVEAATGDDGDTVSLTAAHVEPGHMVVSTPAAGGEL</sequence>
<dbReference type="OrthoDB" id="9911278at2"/>
<name>A0A100JR34_STRSC</name>
<evidence type="ECO:0000313" key="2">
    <source>
        <dbReference type="EMBL" id="GAQ64108.1"/>
    </source>
</evidence>
<accession>A0A100JR34</accession>
<reference evidence="2 3" key="2">
    <citation type="journal article" date="2016" name="Genome Announc.">
        <title>Draft Genome Sequences of Streptomyces scabiei S58, Streptomyces turgidiscabies T45, and Streptomyces acidiscabies a10, the Pathogens of Potato Common Scab, Isolated in Japan.</title>
        <authorList>
            <person name="Tomihama T."/>
            <person name="Nishi Y."/>
            <person name="Sakai M."/>
            <person name="Ikenaga M."/>
            <person name="Okubo T."/>
            <person name="Ikeda S."/>
        </authorList>
    </citation>
    <scope>NUCLEOTIDE SEQUENCE [LARGE SCALE GENOMIC DNA]</scope>
    <source>
        <strain evidence="2 3">S58</strain>
    </source>
</reference>
<evidence type="ECO:0000313" key="3">
    <source>
        <dbReference type="Proteomes" id="UP000067448"/>
    </source>
</evidence>
<dbReference type="Proteomes" id="UP000067448">
    <property type="component" value="Unassembled WGS sequence"/>
</dbReference>
<gene>
    <name evidence="2" type="ORF">SsS58_04498</name>
</gene>
<evidence type="ECO:0000256" key="1">
    <source>
        <dbReference type="SAM" id="MobiDB-lite"/>
    </source>
</evidence>
<feature type="region of interest" description="Disordered" evidence="1">
    <location>
        <begin position="1"/>
        <end position="21"/>
    </location>
</feature>